<reference evidence="1 2" key="1">
    <citation type="submission" date="2020-04" db="EMBL/GenBank/DDBJ databases">
        <authorList>
            <person name="Alioto T."/>
            <person name="Alioto T."/>
            <person name="Gomez Garrido J."/>
        </authorList>
    </citation>
    <scope>NUCLEOTIDE SEQUENCE [LARGE SCALE GENOMIC DNA]</scope>
</reference>
<comment type="caution">
    <text evidence="1">The sequence shown here is derived from an EMBL/GenBank/DDBJ whole genome shotgun (WGS) entry which is preliminary data.</text>
</comment>
<dbReference type="OrthoDB" id="160374at2759"/>
<name>A0A8S1DF66_9INSE</name>
<evidence type="ECO:0000313" key="1">
    <source>
        <dbReference type="EMBL" id="CAB3376473.1"/>
    </source>
</evidence>
<dbReference type="AlphaFoldDB" id="A0A8S1DF66"/>
<accession>A0A8S1DF66</accession>
<sequence>MALAAELRRRLSTADLGPPEKRLRLAVKIFESPHVRVPRKEEAVIEALCRQESWDALRECLRSDQFVRVSLRPTIRKKLVQVAAKDAESGRLLLHDLQTSNYLAARPQEFHAMCKTLFLKPDILTLKAAVSCARRSPAPLSLAPFFTSLSEIEVDDESVQQLASVISNGQEILDHLKDKVSPKTVGLASRVIAAKYGKRDSKTEEFIVALIASTKNDEESIGIALATIESVENREWLSKLFDSCLSKNKPKKLIAAFRPLAKLDFLLFESLIPRLMGHLVESSDLDDLLTESLSAAEKEQRPHKLVSKVMEGMKSEEAPTFVRFPKALGLSALSWPSKILAAAITGLLFHLESKTDCAFFSSTEPLLSSLLKASKAAQHNTPDLVRDKFMSILLQASTVLEKYASMAESNDSEPEFLSAYLRVCSTYAEMKLLFLHYYGDQENARSVGLTLLDFSLLLPFVSNWPALANKALAHENCRCLIATLVDQTVRATTLLELEMNKEQQEAAALMLASCSMGHLSTSLELLTEKLKKSTLTKVVDLLAASFLQSPNRTFSDYFDSHVALALLRAMKEKDIARGVLGNMTLKQAETPCDAMSAPDVKPKGEVLQFVRAFGQLHLTDHTLRLLSATSLLAACHGMKNDWSEAIPVFIRLLCDLERKFDMDKLLAWINKASVDANNDLLDKFACALFQKEKPTVSNLAAFKKPLKPLAVSAVKYFMTMKLDSKLQECLRKNAQDNEIKVEASSLYESCSNVSSATPEQLTELIKSKAAIDAFTADAIFTRMLQFDLKDVRTLKATALCLNAFITSRGALTVDRLAVVQLKLQSICLAVIEAQDDETTAEVAHLIEGMGVAMARYKKDFARVAPYYAADVLGLFESKSIHPSVKVHFERYLQSLLRLCDEHGELFLLRASTPACQQMLHAQLAEKKKTEKYV</sequence>
<keyword evidence="2" id="KW-1185">Reference proteome</keyword>
<proteinExistence type="predicted"/>
<organism evidence="1 2">
    <name type="scientific">Cloeon dipterum</name>
    <dbReference type="NCBI Taxonomy" id="197152"/>
    <lineage>
        <taxon>Eukaryota</taxon>
        <taxon>Metazoa</taxon>
        <taxon>Ecdysozoa</taxon>
        <taxon>Arthropoda</taxon>
        <taxon>Hexapoda</taxon>
        <taxon>Insecta</taxon>
        <taxon>Pterygota</taxon>
        <taxon>Palaeoptera</taxon>
        <taxon>Ephemeroptera</taxon>
        <taxon>Pisciforma</taxon>
        <taxon>Baetidae</taxon>
        <taxon>Cloeon</taxon>
    </lineage>
</organism>
<dbReference type="Proteomes" id="UP000494165">
    <property type="component" value="Unassembled WGS sequence"/>
</dbReference>
<evidence type="ECO:0000313" key="2">
    <source>
        <dbReference type="Proteomes" id="UP000494165"/>
    </source>
</evidence>
<protein>
    <submittedName>
        <fullName evidence="1">Uncharacterized protein</fullName>
    </submittedName>
</protein>
<gene>
    <name evidence="1" type="ORF">CLODIP_2_CD04050</name>
</gene>
<dbReference type="EMBL" id="CADEPI010000128">
    <property type="protein sequence ID" value="CAB3376473.1"/>
    <property type="molecule type" value="Genomic_DNA"/>
</dbReference>